<dbReference type="AlphaFoldDB" id="A0A5R9GFG8"/>
<dbReference type="OrthoDB" id="9938713at2"/>
<evidence type="ECO:0000256" key="1">
    <source>
        <dbReference type="ARBA" id="ARBA00004141"/>
    </source>
</evidence>
<organism evidence="7 8">
    <name type="scientific">Mariprofundus erugo</name>
    <dbReference type="NCBI Taxonomy" id="2528639"/>
    <lineage>
        <taxon>Bacteria</taxon>
        <taxon>Pseudomonadati</taxon>
        <taxon>Pseudomonadota</taxon>
        <taxon>Candidatius Mariprofundia</taxon>
        <taxon>Mariprofundales</taxon>
        <taxon>Mariprofundaceae</taxon>
        <taxon>Mariprofundus</taxon>
    </lineage>
</organism>
<keyword evidence="2 5" id="KW-0812">Transmembrane</keyword>
<feature type="transmembrane region" description="Helical" evidence="5">
    <location>
        <begin position="148"/>
        <end position="171"/>
    </location>
</feature>
<protein>
    <recommendedName>
        <fullName evidence="6">Yip1 domain-containing protein</fullName>
    </recommendedName>
</protein>
<reference evidence="7 8" key="1">
    <citation type="journal article" date="2019" name="Appl. Environ. Microbiol.">
        <title>Environmental Evidence and Genomic Insight of Iron-oxidizing Bacteria Preference Towards More Corrosion Resistant Stainless Steel at Higher Salinities.</title>
        <authorList>
            <person name="Garrison C.E."/>
            <person name="Price K.A."/>
            <person name="Field E.K."/>
        </authorList>
    </citation>
    <scope>NUCLEOTIDE SEQUENCE [LARGE SCALE GENOMIC DNA]</scope>
    <source>
        <strain evidence="7 8">P3</strain>
    </source>
</reference>
<dbReference type="Pfam" id="PF04893">
    <property type="entry name" value="Yip1"/>
    <property type="match status" value="1"/>
</dbReference>
<sequence>MNYFDKNKPMQSLIPALKDIFSAPAAFFAELPSAAFYSNPFFFASIVIFFATFIGVPFYSLALLFMIPVIWSLSLISLWLWATYMGWAVRVFAKGKLTTTNAFQISAYAAAPLALSTIPYVGAIAGLWNLYLLWVALVNRCRVSSATAIMIIAIPTLLTAGSVVLLTTTLMKMAHIS</sequence>
<keyword evidence="8" id="KW-1185">Reference proteome</keyword>
<feature type="domain" description="Yip1" evidence="6">
    <location>
        <begin position="19"/>
        <end position="164"/>
    </location>
</feature>
<dbReference type="GO" id="GO:0016020">
    <property type="term" value="C:membrane"/>
    <property type="evidence" value="ECO:0007669"/>
    <property type="project" value="UniProtKB-SubCell"/>
</dbReference>
<comment type="caution">
    <text evidence="7">The sequence shown here is derived from an EMBL/GenBank/DDBJ whole genome shotgun (WGS) entry which is preliminary data.</text>
</comment>
<accession>A0A5R9GFG8</accession>
<feature type="transmembrane region" description="Helical" evidence="5">
    <location>
        <begin position="41"/>
        <end position="67"/>
    </location>
</feature>
<evidence type="ECO:0000256" key="5">
    <source>
        <dbReference type="SAM" id="Phobius"/>
    </source>
</evidence>
<dbReference type="Proteomes" id="UP000306585">
    <property type="component" value="Unassembled WGS sequence"/>
</dbReference>
<keyword evidence="4 5" id="KW-0472">Membrane</keyword>
<evidence type="ECO:0000256" key="4">
    <source>
        <dbReference type="ARBA" id="ARBA00023136"/>
    </source>
</evidence>
<gene>
    <name evidence="7" type="ORF">FEF65_12190</name>
</gene>
<dbReference type="EMBL" id="VBRY01000013">
    <property type="protein sequence ID" value="TLS65726.1"/>
    <property type="molecule type" value="Genomic_DNA"/>
</dbReference>
<feature type="transmembrane region" description="Helical" evidence="5">
    <location>
        <begin position="73"/>
        <end position="93"/>
    </location>
</feature>
<evidence type="ECO:0000256" key="3">
    <source>
        <dbReference type="ARBA" id="ARBA00022989"/>
    </source>
</evidence>
<dbReference type="InterPro" id="IPR006977">
    <property type="entry name" value="Yip1_dom"/>
</dbReference>
<proteinExistence type="predicted"/>
<evidence type="ECO:0000313" key="7">
    <source>
        <dbReference type="EMBL" id="TLS65726.1"/>
    </source>
</evidence>
<keyword evidence="3 5" id="KW-1133">Transmembrane helix</keyword>
<name>A0A5R9GFG8_9PROT</name>
<dbReference type="RefSeq" id="WP_138240104.1">
    <property type="nucleotide sequence ID" value="NZ_VBRY01000013.1"/>
</dbReference>
<comment type="subcellular location">
    <subcellularLocation>
        <location evidence="1">Membrane</location>
        <topology evidence="1">Multi-pass membrane protein</topology>
    </subcellularLocation>
</comment>
<evidence type="ECO:0000259" key="6">
    <source>
        <dbReference type="Pfam" id="PF04893"/>
    </source>
</evidence>
<evidence type="ECO:0000256" key="2">
    <source>
        <dbReference type="ARBA" id="ARBA00022692"/>
    </source>
</evidence>
<evidence type="ECO:0000313" key="8">
    <source>
        <dbReference type="Proteomes" id="UP000306585"/>
    </source>
</evidence>
<feature type="transmembrane region" description="Helical" evidence="5">
    <location>
        <begin position="105"/>
        <end position="128"/>
    </location>
</feature>